<protein>
    <submittedName>
        <fullName evidence="1">Uncharacterized protein</fullName>
    </submittedName>
</protein>
<name>A0A916NIE8_9PROT</name>
<sequence length="132" mass="15373">MNIIKLPFFIAEFRHAKTWAKAWARSYFHATCFPIYRIDKVRRADSIVFDRQQLEYLNFIEKFHCTCCAYGTGLIAYIGEIVARTEQYFCPIKHARRMLGIHSRYAGFLDYGDAADYEAKPGEFRAAPAKKS</sequence>
<organism evidence="1 2">
    <name type="scientific">Georgfuchsia toluolica</name>
    <dbReference type="NCBI Taxonomy" id="424218"/>
    <lineage>
        <taxon>Bacteria</taxon>
        <taxon>Pseudomonadati</taxon>
        <taxon>Pseudomonadota</taxon>
        <taxon>Betaproteobacteria</taxon>
        <taxon>Nitrosomonadales</taxon>
        <taxon>Sterolibacteriaceae</taxon>
        <taxon>Georgfuchsia</taxon>
    </lineage>
</organism>
<proteinExistence type="predicted"/>
<dbReference type="RefSeq" id="WP_220636293.1">
    <property type="nucleotide sequence ID" value="NZ_CAJQUM010000001.1"/>
</dbReference>
<dbReference type="EMBL" id="CAJQUM010000001">
    <property type="protein sequence ID" value="CAG4884441.1"/>
    <property type="molecule type" value="Genomic_DNA"/>
</dbReference>
<evidence type="ECO:0000313" key="1">
    <source>
        <dbReference type="EMBL" id="CAG4884441.1"/>
    </source>
</evidence>
<reference evidence="1" key="1">
    <citation type="submission" date="2021-04" db="EMBL/GenBank/DDBJ databases">
        <authorList>
            <person name="Hornung B."/>
        </authorList>
    </citation>
    <scope>NUCLEOTIDE SEQUENCE</scope>
    <source>
        <strain evidence="1">G5G6</strain>
    </source>
</reference>
<accession>A0A916NIE8</accession>
<dbReference type="Proteomes" id="UP000742786">
    <property type="component" value="Unassembled WGS sequence"/>
</dbReference>
<evidence type="ECO:0000313" key="2">
    <source>
        <dbReference type="Proteomes" id="UP000742786"/>
    </source>
</evidence>
<comment type="caution">
    <text evidence="1">The sequence shown here is derived from an EMBL/GenBank/DDBJ whole genome shotgun (WGS) entry which is preliminary data.</text>
</comment>
<keyword evidence="2" id="KW-1185">Reference proteome</keyword>
<gene>
    <name evidence="1" type="ORF">GTOL_12324</name>
</gene>
<dbReference type="AlphaFoldDB" id="A0A916NIE8"/>